<evidence type="ECO:0000256" key="11">
    <source>
        <dbReference type="SAM" id="Phobius"/>
    </source>
</evidence>
<keyword evidence="10 11" id="KW-0472">Membrane</keyword>
<evidence type="ECO:0000256" key="10">
    <source>
        <dbReference type="ARBA" id="ARBA00023136"/>
    </source>
</evidence>
<dbReference type="EMBL" id="LR586016">
    <property type="protein sequence ID" value="VIP03444.1"/>
    <property type="molecule type" value="Genomic_DNA"/>
</dbReference>
<feature type="transmembrane region" description="Helical" evidence="11">
    <location>
        <begin position="80"/>
        <end position="107"/>
    </location>
</feature>
<dbReference type="RefSeq" id="WP_162658518.1">
    <property type="nucleotide sequence ID" value="NZ_LR593887.1"/>
</dbReference>
<evidence type="ECO:0000256" key="5">
    <source>
        <dbReference type="ARBA" id="ARBA00022448"/>
    </source>
</evidence>
<evidence type="ECO:0000256" key="8">
    <source>
        <dbReference type="ARBA" id="ARBA00022692"/>
    </source>
</evidence>
<dbReference type="InterPro" id="IPR051124">
    <property type="entry name" value="Phosphate_Transport_Permease"/>
</dbReference>
<evidence type="ECO:0000259" key="12">
    <source>
        <dbReference type="PROSITE" id="PS50928"/>
    </source>
</evidence>
<dbReference type="NCBIfam" id="TIGR02138">
    <property type="entry name" value="phosphate_pstC"/>
    <property type="match status" value="1"/>
</dbReference>
<evidence type="ECO:0000256" key="2">
    <source>
        <dbReference type="ARBA" id="ARBA00007069"/>
    </source>
</evidence>
<keyword evidence="8 11" id="KW-0812">Transmembrane</keyword>
<evidence type="ECO:0000256" key="1">
    <source>
        <dbReference type="ARBA" id="ARBA00004651"/>
    </source>
</evidence>
<evidence type="ECO:0000256" key="6">
    <source>
        <dbReference type="ARBA" id="ARBA00022475"/>
    </source>
</evidence>
<dbReference type="InterPro" id="IPR005672">
    <property type="entry name" value="Phosphate_PstA"/>
</dbReference>
<feature type="transmembrane region" description="Helical" evidence="11">
    <location>
        <begin position="477"/>
        <end position="496"/>
    </location>
</feature>
<dbReference type="PANTHER" id="PTHR30425">
    <property type="entry name" value="PHOSPHATE TRANSPORT SYSTEM PERMEASE PROTEIN PST"/>
    <property type="match status" value="1"/>
</dbReference>
<gene>
    <name evidence="13" type="ORF">GMBLW1_05160</name>
</gene>
<keyword evidence="6" id="KW-1003">Cell membrane</keyword>
<reference evidence="13" key="1">
    <citation type="submission" date="2019-04" db="EMBL/GenBank/DDBJ databases">
        <authorList>
            <consortium name="Science for Life Laboratories"/>
        </authorList>
    </citation>
    <scope>NUCLEOTIDE SEQUENCE</scope>
    <source>
        <strain evidence="13">MBLW1</strain>
    </source>
</reference>
<evidence type="ECO:0000313" key="13">
    <source>
        <dbReference type="EMBL" id="VIP03444.1"/>
    </source>
</evidence>
<evidence type="ECO:0000256" key="4">
    <source>
        <dbReference type="ARBA" id="ARBA00016867"/>
    </source>
</evidence>
<feature type="transmembrane region" description="Helical" evidence="11">
    <location>
        <begin position="207"/>
        <end position="228"/>
    </location>
</feature>
<evidence type="ECO:0000256" key="7">
    <source>
        <dbReference type="ARBA" id="ARBA00022592"/>
    </source>
</evidence>
<accession>A0A6C2YPX5</accession>
<sequence>MASAPVPAAATPEPTPSRSAQADRLFLWLCRLAGSSIILLAGLIVLVLIWQSWPVLSTGLSDFFTLESFDVKNKKFGALAYIYGTLITSFLAMLIAVPLGIGTAAYLAEIASPRVRRVAAFLVELLAAIPSVVYGFWGLFFLAPAVQWVANLLGMDNTGGAGIASASVILSIMIVPYITAITFDVCRAVPRSQRDGALALGATRWQMIWTSVLPFARPGIIAACFLALGRALGETMAVTMLVGNRAAIPALPQSAHDLLKPIFGLGDSIASVIANQLNETTDTQHRAALVGLGLLLFLVTIAVNIIARTLIYRSTSKPRTIRSPRVSVSDTSDQVEPPLNEADLLARQKRAEGVDRWMTRVLGGSVLVTLTPLFMILGYIVYRGVGGLSWAFFTGLPQSPGDPNSGLSHAFAGSFMVVALATLGAVPFGVLVAIYLAEYRASRVTAIVRFVTELLGGVPSIIIGIFAYALLVVTTGSFSGIAGSFALGVMMIPIVVRATEEALRLVPLPMRHASYALGASQWQTVLFVTLPAALPAIITGIFLAIGRIAGETAPLLLTAYGSLFWPRSPIDRTPTLPKYIYDYSKSGIPDWESQAWAAALVLVAVIMVLNVGIRLIAGQRVVAASRAD</sequence>
<keyword evidence="5" id="KW-0813">Transport</keyword>
<keyword evidence="7" id="KW-0592">Phosphate transport</keyword>
<feature type="transmembrane region" description="Helical" evidence="11">
    <location>
        <begin position="448"/>
        <end position="471"/>
    </location>
</feature>
<proteinExistence type="inferred from homology"/>
<dbReference type="SUPFAM" id="SSF161098">
    <property type="entry name" value="MetI-like"/>
    <property type="match status" value="2"/>
</dbReference>
<dbReference type="PROSITE" id="PS50928">
    <property type="entry name" value="ABC_TM1"/>
    <property type="match status" value="2"/>
</dbReference>
<feature type="transmembrane region" description="Helical" evidence="11">
    <location>
        <begin position="595"/>
        <end position="617"/>
    </location>
</feature>
<feature type="transmembrane region" description="Helical" evidence="11">
    <location>
        <begin position="25"/>
        <end position="50"/>
    </location>
</feature>
<dbReference type="InParanoid" id="A0A6C2YPX5"/>
<dbReference type="EMBL" id="LR593887">
    <property type="protein sequence ID" value="VTS04260.1"/>
    <property type="molecule type" value="Genomic_DNA"/>
</dbReference>
<feature type="transmembrane region" description="Helical" evidence="11">
    <location>
        <begin position="287"/>
        <end position="307"/>
    </location>
</feature>
<dbReference type="CDD" id="cd06261">
    <property type="entry name" value="TM_PBP2"/>
    <property type="match status" value="2"/>
</dbReference>
<feature type="transmembrane region" description="Helical" evidence="11">
    <location>
        <begin position="410"/>
        <end position="436"/>
    </location>
</feature>
<dbReference type="Gene3D" id="1.10.3720.10">
    <property type="entry name" value="MetI-like"/>
    <property type="match status" value="2"/>
</dbReference>
<evidence type="ECO:0000313" key="14">
    <source>
        <dbReference type="Proteomes" id="UP000464378"/>
    </source>
</evidence>
<dbReference type="KEGG" id="tim:GMBLW1_05160"/>
<dbReference type="GO" id="GO:0005315">
    <property type="term" value="F:phosphate transmembrane transporter activity"/>
    <property type="evidence" value="ECO:0007669"/>
    <property type="project" value="InterPro"/>
</dbReference>
<dbReference type="AlphaFoldDB" id="A0A6C2YPX5"/>
<feature type="domain" description="ABC transmembrane type-1" evidence="12">
    <location>
        <begin position="82"/>
        <end position="307"/>
    </location>
</feature>
<keyword evidence="9 11" id="KW-1133">Transmembrane helix</keyword>
<keyword evidence="14" id="KW-1185">Reference proteome</keyword>
<dbReference type="InterPro" id="IPR000515">
    <property type="entry name" value="MetI-like"/>
</dbReference>
<feature type="transmembrane region" description="Helical" evidence="11">
    <location>
        <begin position="525"/>
        <end position="549"/>
    </location>
</feature>
<dbReference type="GO" id="GO:0005886">
    <property type="term" value="C:plasma membrane"/>
    <property type="evidence" value="ECO:0007669"/>
    <property type="project" value="UniProtKB-SubCell"/>
</dbReference>
<dbReference type="GO" id="GO:0035435">
    <property type="term" value="P:phosphate ion transmembrane transport"/>
    <property type="evidence" value="ECO:0007669"/>
    <property type="project" value="InterPro"/>
</dbReference>
<protein>
    <recommendedName>
        <fullName evidence="3">Phosphate transport system permease protein PstA</fullName>
    </recommendedName>
    <alternativeName>
        <fullName evidence="4">Phosphate transport system permease protein PstC</fullName>
    </alternativeName>
</protein>
<name>A0A6C2YPX5_9BACT</name>
<feature type="transmembrane region" description="Helical" evidence="11">
    <location>
        <begin position="163"/>
        <end position="186"/>
    </location>
</feature>
<feature type="transmembrane region" description="Helical" evidence="11">
    <location>
        <begin position="119"/>
        <end position="143"/>
    </location>
</feature>
<dbReference type="PANTHER" id="PTHR30425:SF1">
    <property type="entry name" value="PHOSPHATE TRANSPORT SYSTEM PERMEASE PROTEIN PSTC"/>
    <property type="match status" value="1"/>
</dbReference>
<dbReference type="Pfam" id="PF00528">
    <property type="entry name" value="BPD_transp_1"/>
    <property type="match status" value="2"/>
</dbReference>
<dbReference type="Proteomes" id="UP000464378">
    <property type="component" value="Chromosome"/>
</dbReference>
<comment type="similarity">
    <text evidence="2">Belongs to the binding-protein-dependent transport system permease family. CysTW subfamily.</text>
</comment>
<dbReference type="NCBIfam" id="TIGR00974">
    <property type="entry name" value="3a0107s02c"/>
    <property type="match status" value="1"/>
</dbReference>
<evidence type="ECO:0000256" key="3">
    <source>
        <dbReference type="ARBA" id="ARBA00016864"/>
    </source>
</evidence>
<evidence type="ECO:0000256" key="9">
    <source>
        <dbReference type="ARBA" id="ARBA00022989"/>
    </source>
</evidence>
<feature type="domain" description="ABC transmembrane type-1" evidence="12">
    <location>
        <begin position="411"/>
        <end position="613"/>
    </location>
</feature>
<feature type="transmembrane region" description="Helical" evidence="11">
    <location>
        <begin position="357"/>
        <end position="382"/>
    </location>
</feature>
<dbReference type="InterPro" id="IPR035906">
    <property type="entry name" value="MetI-like_sf"/>
</dbReference>
<comment type="subcellular location">
    <subcellularLocation>
        <location evidence="1">Cell membrane</location>
        <topology evidence="1">Multi-pass membrane protein</topology>
    </subcellularLocation>
</comment>
<dbReference type="InterPro" id="IPR011864">
    <property type="entry name" value="Phosphate_PstC"/>
</dbReference>
<organism evidence="13">
    <name type="scientific">Tuwongella immobilis</name>
    <dbReference type="NCBI Taxonomy" id="692036"/>
    <lineage>
        <taxon>Bacteria</taxon>
        <taxon>Pseudomonadati</taxon>
        <taxon>Planctomycetota</taxon>
        <taxon>Planctomycetia</taxon>
        <taxon>Gemmatales</taxon>
        <taxon>Gemmataceae</taxon>
        <taxon>Tuwongella</taxon>
    </lineage>
</organism>